<dbReference type="AlphaFoldDB" id="A0A1F4S5W7"/>
<dbReference type="NCBIfam" id="TIGR02532">
    <property type="entry name" value="IV_pilin_GFxxxE"/>
    <property type="match status" value="1"/>
</dbReference>
<dbReference type="Pfam" id="PF07963">
    <property type="entry name" value="N_methyl"/>
    <property type="match status" value="1"/>
</dbReference>
<evidence type="ECO:0000256" key="2">
    <source>
        <dbReference type="ARBA" id="ARBA00022481"/>
    </source>
</evidence>
<evidence type="ECO:0000313" key="7">
    <source>
        <dbReference type="EMBL" id="OGC15822.1"/>
    </source>
</evidence>
<dbReference type="Gene3D" id="3.30.700.10">
    <property type="entry name" value="Glycoprotein, Type 4 Pilin"/>
    <property type="match status" value="1"/>
</dbReference>
<dbReference type="PANTHER" id="PTHR30093">
    <property type="entry name" value="GENERAL SECRETION PATHWAY PROTEIN G"/>
    <property type="match status" value="1"/>
</dbReference>
<dbReference type="InterPro" id="IPR012902">
    <property type="entry name" value="N_methyl_site"/>
</dbReference>
<organism evidence="7 8">
    <name type="scientific">candidate division WOR-1 bacterium RIFOXYB2_FULL_36_35</name>
    <dbReference type="NCBI Taxonomy" id="1802578"/>
    <lineage>
        <taxon>Bacteria</taxon>
        <taxon>Bacillati</taxon>
        <taxon>Saganbacteria</taxon>
    </lineage>
</organism>
<keyword evidence="3 6" id="KW-0812">Transmembrane</keyword>
<keyword evidence="5 6" id="KW-0472">Membrane</keyword>
<evidence type="ECO:0000256" key="3">
    <source>
        <dbReference type="ARBA" id="ARBA00022692"/>
    </source>
</evidence>
<dbReference type="Proteomes" id="UP000177905">
    <property type="component" value="Unassembled WGS sequence"/>
</dbReference>
<comment type="caution">
    <text evidence="7">The sequence shown here is derived from an EMBL/GenBank/DDBJ whole genome shotgun (WGS) entry which is preliminary data.</text>
</comment>
<evidence type="ECO:0000313" key="8">
    <source>
        <dbReference type="Proteomes" id="UP000177905"/>
    </source>
</evidence>
<keyword evidence="4 6" id="KW-1133">Transmembrane helix</keyword>
<proteinExistence type="predicted"/>
<dbReference type="EMBL" id="MEUA01000017">
    <property type="protein sequence ID" value="OGC15822.1"/>
    <property type="molecule type" value="Genomic_DNA"/>
</dbReference>
<sequence>MRKGFTLIELVMVIVILGILAAMVLPRFVSLQNEAKISAAKGALGAIRSAVAVRYATRATVESNPIPSTIEASMFQDGVIPVEPLTNSSSVTLVSGASDISSTSTAGWAYSSSEGRVWIYNSNYVSY</sequence>
<evidence type="ECO:0000256" key="6">
    <source>
        <dbReference type="SAM" id="Phobius"/>
    </source>
</evidence>
<dbReference type="GO" id="GO:0016020">
    <property type="term" value="C:membrane"/>
    <property type="evidence" value="ECO:0007669"/>
    <property type="project" value="UniProtKB-SubCell"/>
</dbReference>
<feature type="transmembrane region" description="Helical" evidence="6">
    <location>
        <begin position="7"/>
        <end position="29"/>
    </location>
</feature>
<keyword evidence="2" id="KW-0488">Methylation</keyword>
<evidence type="ECO:0000256" key="1">
    <source>
        <dbReference type="ARBA" id="ARBA00004167"/>
    </source>
</evidence>
<gene>
    <name evidence="7" type="ORF">A2290_05750</name>
</gene>
<protein>
    <recommendedName>
        <fullName evidence="9">Type II secretion system protein GspG C-terminal domain-containing protein</fullName>
    </recommendedName>
</protein>
<dbReference type="PANTHER" id="PTHR30093:SF44">
    <property type="entry name" value="TYPE II SECRETION SYSTEM CORE PROTEIN G"/>
    <property type="match status" value="1"/>
</dbReference>
<reference evidence="7 8" key="1">
    <citation type="journal article" date="2016" name="Nat. Commun.">
        <title>Thousands of microbial genomes shed light on interconnected biogeochemical processes in an aquifer system.</title>
        <authorList>
            <person name="Anantharaman K."/>
            <person name="Brown C.T."/>
            <person name="Hug L.A."/>
            <person name="Sharon I."/>
            <person name="Castelle C.J."/>
            <person name="Probst A.J."/>
            <person name="Thomas B.C."/>
            <person name="Singh A."/>
            <person name="Wilkins M.J."/>
            <person name="Karaoz U."/>
            <person name="Brodie E.L."/>
            <person name="Williams K.H."/>
            <person name="Hubbard S.S."/>
            <person name="Banfield J.F."/>
        </authorList>
    </citation>
    <scope>NUCLEOTIDE SEQUENCE [LARGE SCALE GENOMIC DNA]</scope>
</reference>
<comment type="subcellular location">
    <subcellularLocation>
        <location evidence="1">Membrane</location>
        <topology evidence="1">Single-pass membrane protein</topology>
    </subcellularLocation>
</comment>
<evidence type="ECO:0000256" key="4">
    <source>
        <dbReference type="ARBA" id="ARBA00022989"/>
    </source>
</evidence>
<dbReference type="InterPro" id="IPR045584">
    <property type="entry name" value="Pilin-like"/>
</dbReference>
<evidence type="ECO:0008006" key="9">
    <source>
        <dbReference type="Google" id="ProtNLM"/>
    </source>
</evidence>
<evidence type="ECO:0000256" key="5">
    <source>
        <dbReference type="ARBA" id="ARBA00023136"/>
    </source>
</evidence>
<dbReference type="SUPFAM" id="SSF54523">
    <property type="entry name" value="Pili subunits"/>
    <property type="match status" value="1"/>
</dbReference>
<dbReference type="PROSITE" id="PS00409">
    <property type="entry name" value="PROKAR_NTER_METHYL"/>
    <property type="match status" value="1"/>
</dbReference>
<name>A0A1F4S5W7_UNCSA</name>
<accession>A0A1F4S5W7</accession>